<dbReference type="GO" id="GO:0006508">
    <property type="term" value="P:proteolysis"/>
    <property type="evidence" value="ECO:0007669"/>
    <property type="project" value="UniProtKB-KW"/>
</dbReference>
<evidence type="ECO:0000256" key="1">
    <source>
        <dbReference type="ARBA" id="ARBA00000294"/>
    </source>
</evidence>
<evidence type="ECO:0000256" key="4">
    <source>
        <dbReference type="ARBA" id="ARBA00022438"/>
    </source>
</evidence>
<dbReference type="SUPFAM" id="SSF55920">
    <property type="entry name" value="Creatinase/aminopeptidase"/>
    <property type="match status" value="1"/>
</dbReference>
<dbReference type="InterPro" id="IPR036388">
    <property type="entry name" value="WH-like_DNA-bd_sf"/>
</dbReference>
<dbReference type="InterPro" id="IPR036005">
    <property type="entry name" value="Creatinase/aminopeptidase-like"/>
</dbReference>
<evidence type="ECO:0000256" key="5">
    <source>
        <dbReference type="ARBA" id="ARBA00022670"/>
    </source>
</evidence>
<name>A0A8T5GDT3_9ARCH</name>
<proteinExistence type="inferred from homology"/>
<evidence type="ECO:0000256" key="6">
    <source>
        <dbReference type="ARBA" id="ARBA00022723"/>
    </source>
</evidence>
<reference evidence="10" key="1">
    <citation type="journal article" date="2021" name="ISME J.">
        <title>Mercury methylation by metabolically versatile and cosmopolitan marine bacteria.</title>
        <authorList>
            <person name="Lin H."/>
            <person name="Ascher D.B."/>
            <person name="Myung Y."/>
            <person name="Lamborg C.H."/>
            <person name="Hallam S.J."/>
            <person name="Gionfriddo C.M."/>
            <person name="Holt K.E."/>
            <person name="Moreau J.W."/>
        </authorList>
    </citation>
    <scope>NUCLEOTIDE SEQUENCE</scope>
    <source>
        <strain evidence="10">SI075_bin30</strain>
    </source>
</reference>
<evidence type="ECO:0000256" key="7">
    <source>
        <dbReference type="ARBA" id="ARBA00022801"/>
    </source>
</evidence>
<dbReference type="GO" id="GO:0070006">
    <property type="term" value="F:metalloaminopeptidase activity"/>
    <property type="evidence" value="ECO:0007669"/>
    <property type="project" value="InterPro"/>
</dbReference>
<dbReference type="InterPro" id="IPR036390">
    <property type="entry name" value="WH_DNA-bd_sf"/>
</dbReference>
<dbReference type="PANTHER" id="PTHR45777:SF2">
    <property type="entry name" value="METHIONINE AMINOPEPTIDASE 2"/>
    <property type="match status" value="1"/>
</dbReference>
<keyword evidence="7 10" id="KW-0378">Hydrolase</keyword>
<dbReference type="PRINTS" id="PR00599">
    <property type="entry name" value="MAPEPTIDASE"/>
</dbReference>
<comment type="cofactor">
    <cofactor evidence="3">
        <name>Fe(2+)</name>
        <dbReference type="ChEBI" id="CHEBI:29033"/>
    </cofactor>
</comment>
<dbReference type="InterPro" id="IPR050247">
    <property type="entry name" value="Met_Aminopeptidase_Type2"/>
</dbReference>
<dbReference type="EC" id="3.4.11.18" evidence="8"/>
<gene>
    <name evidence="10" type="ORF">HON47_00860</name>
</gene>
<evidence type="ECO:0000256" key="2">
    <source>
        <dbReference type="ARBA" id="ARBA00001936"/>
    </source>
</evidence>
<dbReference type="SUPFAM" id="SSF46785">
    <property type="entry name" value="Winged helix' DNA-binding domain"/>
    <property type="match status" value="1"/>
</dbReference>
<accession>A0A8T5GDT3</accession>
<keyword evidence="6 8" id="KW-0479">Metal-binding</keyword>
<comment type="caution">
    <text evidence="10">The sequence shown here is derived from an EMBL/GenBank/DDBJ whole genome shotgun (WGS) entry which is preliminary data.</text>
</comment>
<feature type="domain" description="Peptidase M24" evidence="9">
    <location>
        <begin position="8"/>
        <end position="195"/>
    </location>
</feature>
<comment type="catalytic activity">
    <reaction evidence="1 8">
        <text>Release of N-terminal amino acids, preferentially methionine, from peptides and arylamides.</text>
        <dbReference type="EC" id="3.4.11.18"/>
    </reaction>
</comment>
<dbReference type="Gene3D" id="1.10.10.10">
    <property type="entry name" value="Winged helix-like DNA-binding domain superfamily/Winged helix DNA-binding domain"/>
    <property type="match status" value="1"/>
</dbReference>
<dbReference type="PANTHER" id="PTHR45777">
    <property type="entry name" value="METHIONINE AMINOPEPTIDASE 2"/>
    <property type="match status" value="1"/>
</dbReference>
<dbReference type="Pfam" id="PF00557">
    <property type="entry name" value="Peptidase_M24"/>
    <property type="match status" value="1"/>
</dbReference>
<dbReference type="Proteomes" id="UP000722459">
    <property type="component" value="Unassembled WGS sequence"/>
</dbReference>
<dbReference type="AlphaFoldDB" id="A0A8T5GDT3"/>
<comment type="cofactor">
    <cofactor evidence="2">
        <name>Mn(2+)</name>
        <dbReference type="ChEBI" id="CHEBI:29035"/>
    </cofactor>
</comment>
<dbReference type="GO" id="GO:0046872">
    <property type="term" value="F:metal ion binding"/>
    <property type="evidence" value="ECO:0007669"/>
    <property type="project" value="UniProtKB-KW"/>
</dbReference>
<comment type="similarity">
    <text evidence="8">Belongs to the peptidase M24A family.</text>
</comment>
<evidence type="ECO:0000313" key="10">
    <source>
        <dbReference type="EMBL" id="MBT4870109.1"/>
    </source>
</evidence>
<dbReference type="NCBIfam" id="TIGR00501">
    <property type="entry name" value="met_pdase_II"/>
    <property type="match status" value="1"/>
</dbReference>
<evidence type="ECO:0000259" key="9">
    <source>
        <dbReference type="Pfam" id="PF00557"/>
    </source>
</evidence>
<protein>
    <recommendedName>
        <fullName evidence="8">Methionine aminopeptidase</fullName>
        <ecNumber evidence="8">3.4.11.18</ecNumber>
    </recommendedName>
</protein>
<comment type="function">
    <text evidence="8">Removes the N-terminal methionine from nascent proteins. The N-terminal methionine is often cleaved when the second residue in the primary sequence is small and uncharged (Met-Ala-, Cys, Gly, Pro, Ser, Thr, or Val).</text>
</comment>
<dbReference type="Gene3D" id="3.90.230.10">
    <property type="entry name" value="Creatinase/methionine aminopeptidase superfamily"/>
    <property type="match status" value="1"/>
</dbReference>
<dbReference type="InterPro" id="IPR001714">
    <property type="entry name" value="Pept_M24_MAP"/>
</dbReference>
<evidence type="ECO:0000256" key="8">
    <source>
        <dbReference type="RuleBase" id="RU003653"/>
    </source>
</evidence>
<evidence type="ECO:0000256" key="3">
    <source>
        <dbReference type="ARBA" id="ARBA00001954"/>
    </source>
</evidence>
<keyword evidence="5 8" id="KW-0645">Protease</keyword>
<dbReference type="InterPro" id="IPR000994">
    <property type="entry name" value="Pept_M24"/>
</dbReference>
<comment type="cofactor">
    <cofactor evidence="8">
        <name>Co(2+)</name>
        <dbReference type="ChEBI" id="CHEBI:48828"/>
    </cofactor>
    <cofactor evidence="8">
        <name>Zn(2+)</name>
        <dbReference type="ChEBI" id="CHEBI:29105"/>
    </cofactor>
    <cofactor evidence="8">
        <name>Mn(2+)</name>
        <dbReference type="ChEBI" id="CHEBI:29035"/>
    </cofactor>
    <cofactor evidence="8">
        <name>Fe(2+)</name>
        <dbReference type="ChEBI" id="CHEBI:29033"/>
    </cofactor>
    <text evidence="8">Binds 2 divalent metal cations per subunit. Has a high-affinity and a low affinity metal-binding site. The true nature of the physiological cofactor is under debate. The enzyme is active with cobalt, zinc, manganese or divalent iron ions.</text>
</comment>
<evidence type="ECO:0000313" key="11">
    <source>
        <dbReference type="Proteomes" id="UP000722459"/>
    </source>
</evidence>
<dbReference type="GO" id="GO:0004239">
    <property type="term" value="F:initiator methionyl aminopeptidase activity"/>
    <property type="evidence" value="ECO:0007669"/>
    <property type="project" value="UniProtKB-EC"/>
</dbReference>
<keyword evidence="4 8" id="KW-0031">Aminopeptidase</keyword>
<sequence>MEKEIIDKYQKAASTWKNAIAHARKIKEGTKLFDFAASIEKIISEEDCGNAFPINLSINEEAAHFTPTFDDTYELKEEDLLKIDIGVHFDGYICDGAISINLNNDHAKQIEANELALANAISVAEYGKEIDGVGKAIEETLKSKGFNPVYNLGGHGLEQWDIHSWPSLPNHSNSSTATLEEGAIAIEPFASTGEGFVNESPQVEIFSLNEGKNVRNMHARKLLTIAKEFKGLPFAERWLREKSDLSDFAITVGLKELMKADVFKSYPGLKEKSKAMVSQVEKSLLILEDKTIVLGE</sequence>
<dbReference type="GO" id="GO:0005737">
    <property type="term" value="C:cytoplasm"/>
    <property type="evidence" value="ECO:0007669"/>
    <property type="project" value="TreeGrafter"/>
</dbReference>
<dbReference type="InterPro" id="IPR002468">
    <property type="entry name" value="Pept_M24A_MAP2"/>
</dbReference>
<organism evidence="10 11">
    <name type="scientific">Candidatus Iainarchaeum sp</name>
    <dbReference type="NCBI Taxonomy" id="3101447"/>
    <lineage>
        <taxon>Archaea</taxon>
        <taxon>Candidatus Iainarchaeota</taxon>
        <taxon>Candidatus Iainarchaeia</taxon>
        <taxon>Candidatus Iainarchaeales</taxon>
        <taxon>Candidatus Iainarchaeaceae</taxon>
        <taxon>Candidatus Iainarchaeum</taxon>
    </lineage>
</organism>
<dbReference type="EMBL" id="JABJNZ010000016">
    <property type="protein sequence ID" value="MBT4870109.1"/>
    <property type="molecule type" value="Genomic_DNA"/>
</dbReference>